<protein>
    <submittedName>
        <fullName evidence="2">Uncharacterized protein</fullName>
    </submittedName>
</protein>
<dbReference type="AlphaFoldDB" id="A0A2N3KV89"/>
<name>A0A2N3KV89_9PROT</name>
<sequence length="282" mass="32799">MNRKQITAILRTAHIGRIVVSVAKVIKDRWQATAIFAFILMLLVFFIFRKTILAGMAGSPWNELRSFQWETVFAGCLGLAGGYLALTAVRWQDKKQQHRLLETCQKDLNQLKVLINSIKNARDALLHDLKHCIQLLESVGVDEETKIEDIYEFEWTRQETLRIIKILIDNFDLIQNAVRQITNDFRTVISLINRTNINYFAQELPFQKYKEIEDEIASFSNPYRDEKINCALPTDSQKDRLCEQFTKTLNMIDENDLGDTTIFQLYIDLSISDIERQLQAPH</sequence>
<feature type="transmembrane region" description="Helical" evidence="1">
    <location>
        <begin position="72"/>
        <end position="91"/>
    </location>
</feature>
<keyword evidence="1" id="KW-1133">Transmembrane helix</keyword>
<feature type="transmembrane region" description="Helical" evidence="1">
    <location>
        <begin position="34"/>
        <end position="52"/>
    </location>
</feature>
<organism evidence="2 3">
    <name type="scientific">Thalassospira marina</name>
    <dbReference type="NCBI Taxonomy" id="2048283"/>
    <lineage>
        <taxon>Bacteria</taxon>
        <taxon>Pseudomonadati</taxon>
        <taxon>Pseudomonadota</taxon>
        <taxon>Alphaproteobacteria</taxon>
        <taxon>Rhodospirillales</taxon>
        <taxon>Thalassospiraceae</taxon>
        <taxon>Thalassospira</taxon>
    </lineage>
</organism>
<dbReference type="Proteomes" id="UP000233597">
    <property type="component" value="Unassembled WGS sequence"/>
</dbReference>
<keyword evidence="1" id="KW-0472">Membrane</keyword>
<gene>
    <name evidence="2" type="ORF">COO20_09835</name>
</gene>
<evidence type="ECO:0000256" key="1">
    <source>
        <dbReference type="SAM" id="Phobius"/>
    </source>
</evidence>
<proteinExistence type="predicted"/>
<keyword evidence="1" id="KW-0812">Transmembrane</keyword>
<accession>A0A2N3KV89</accession>
<dbReference type="EMBL" id="NWTK01000005">
    <property type="protein sequence ID" value="PKR54420.1"/>
    <property type="molecule type" value="Genomic_DNA"/>
</dbReference>
<evidence type="ECO:0000313" key="2">
    <source>
        <dbReference type="EMBL" id="PKR54420.1"/>
    </source>
</evidence>
<comment type="caution">
    <text evidence="2">The sequence shown here is derived from an EMBL/GenBank/DDBJ whole genome shotgun (WGS) entry which is preliminary data.</text>
</comment>
<reference evidence="2 3" key="1">
    <citation type="submission" date="2017-09" db="EMBL/GenBank/DDBJ databases">
        <title>Biodiversity and function of Thalassospira species in the particle-attached aromatic-hydrocarbon-degrading consortia from the surface seawater of the South China Sea.</title>
        <authorList>
            <person name="Dong C."/>
            <person name="Liu R."/>
            <person name="Shao Z."/>
        </authorList>
    </citation>
    <scope>NUCLEOTIDE SEQUENCE [LARGE SCALE GENOMIC DNA]</scope>
    <source>
        <strain evidence="2 3">CSC1P2</strain>
    </source>
</reference>
<evidence type="ECO:0000313" key="3">
    <source>
        <dbReference type="Proteomes" id="UP000233597"/>
    </source>
</evidence>